<reference evidence="6" key="1">
    <citation type="journal article" date="2022" name="Cell">
        <title>Design, construction, and in vivo augmentation of a complex gut microbiome.</title>
        <authorList>
            <person name="Cheng A.G."/>
            <person name="Ho P.Y."/>
            <person name="Aranda-Diaz A."/>
            <person name="Jain S."/>
            <person name="Yu F.B."/>
            <person name="Meng X."/>
            <person name="Wang M."/>
            <person name="Iakiviak M."/>
            <person name="Nagashima K."/>
            <person name="Zhao A."/>
            <person name="Murugkar P."/>
            <person name="Patil A."/>
            <person name="Atabakhsh K."/>
            <person name="Weakley A."/>
            <person name="Yan J."/>
            <person name="Brumbaugh A.R."/>
            <person name="Higginbottom S."/>
            <person name="Dimas A."/>
            <person name="Shiver A.L."/>
            <person name="Deutschbauer A."/>
            <person name="Neff N."/>
            <person name="Sonnenburg J.L."/>
            <person name="Huang K.C."/>
            <person name="Fischbach M.A."/>
        </authorList>
    </citation>
    <scope>NUCLEOTIDE SEQUENCE</scope>
    <source>
        <strain evidence="6">DSM 19829</strain>
    </source>
</reference>
<dbReference type="CDD" id="cd10789">
    <property type="entry name" value="GH38N_AMII_ER_cytosolic"/>
    <property type="match status" value="1"/>
</dbReference>
<organism evidence="6 7">
    <name type="scientific">Ruminococcus gauvreauii</name>
    <dbReference type="NCBI Taxonomy" id="438033"/>
    <lineage>
        <taxon>Bacteria</taxon>
        <taxon>Bacillati</taxon>
        <taxon>Bacillota</taxon>
        <taxon>Clostridia</taxon>
        <taxon>Eubacteriales</taxon>
        <taxon>Oscillospiraceae</taxon>
        <taxon>Ruminococcus</taxon>
    </lineage>
</organism>
<dbReference type="Gene3D" id="2.60.40.2220">
    <property type="match status" value="1"/>
</dbReference>
<dbReference type="InterPro" id="IPR011013">
    <property type="entry name" value="Gal_mutarotase_sf_dom"/>
</dbReference>
<dbReference type="SMART" id="SM00872">
    <property type="entry name" value="Alpha-mann_mid"/>
    <property type="match status" value="1"/>
</dbReference>
<dbReference type="Gene3D" id="1.20.1270.50">
    <property type="entry name" value="Glycoside hydrolase family 38, central domain"/>
    <property type="match status" value="1"/>
</dbReference>
<dbReference type="Pfam" id="PF07748">
    <property type="entry name" value="Glyco_hydro_38C"/>
    <property type="match status" value="1"/>
</dbReference>
<protein>
    <submittedName>
        <fullName evidence="6">Alpha-mannosidase</fullName>
    </submittedName>
</protein>
<dbReference type="SUPFAM" id="SSF74650">
    <property type="entry name" value="Galactose mutarotase-like"/>
    <property type="match status" value="1"/>
</dbReference>
<name>A0ABY5VLB8_9FIRM</name>
<evidence type="ECO:0000313" key="7">
    <source>
        <dbReference type="Proteomes" id="UP001060164"/>
    </source>
</evidence>
<dbReference type="InterPro" id="IPR011330">
    <property type="entry name" value="Glyco_hydro/deAcase_b/a-brl"/>
</dbReference>
<gene>
    <name evidence="6" type="ORF">NQ502_07125</name>
</gene>
<evidence type="ECO:0000256" key="4">
    <source>
        <dbReference type="ARBA" id="ARBA00023295"/>
    </source>
</evidence>
<dbReference type="InterPro" id="IPR037094">
    <property type="entry name" value="Glyco_hydro_38_cen_sf"/>
</dbReference>
<dbReference type="PANTHER" id="PTHR46017:SF1">
    <property type="entry name" value="ALPHA-MANNOSIDASE 2C1"/>
    <property type="match status" value="1"/>
</dbReference>
<dbReference type="InterPro" id="IPR015341">
    <property type="entry name" value="Glyco_hydro_38_cen"/>
</dbReference>
<dbReference type="RefSeq" id="WP_028527505.1">
    <property type="nucleotide sequence ID" value="NZ_CABLBR010000003.1"/>
</dbReference>
<keyword evidence="7" id="KW-1185">Reference proteome</keyword>
<dbReference type="InterPro" id="IPR041147">
    <property type="entry name" value="GH38_C"/>
</dbReference>
<dbReference type="InterPro" id="IPR027291">
    <property type="entry name" value="Glyco_hydro_38_N_sf"/>
</dbReference>
<dbReference type="PANTHER" id="PTHR46017">
    <property type="entry name" value="ALPHA-MANNOSIDASE 2C1"/>
    <property type="match status" value="1"/>
</dbReference>
<dbReference type="Gene3D" id="3.20.110.10">
    <property type="entry name" value="Glycoside hydrolase 38, N terminal domain"/>
    <property type="match status" value="1"/>
</dbReference>
<dbReference type="Proteomes" id="UP001060164">
    <property type="component" value="Chromosome"/>
</dbReference>
<comment type="similarity">
    <text evidence="1">Belongs to the glycosyl hydrolase 38 family.</text>
</comment>
<accession>A0ABY5VLB8</accession>
<dbReference type="Pfam" id="PF09261">
    <property type="entry name" value="Alpha-mann_mid"/>
    <property type="match status" value="1"/>
</dbReference>
<evidence type="ECO:0000313" key="6">
    <source>
        <dbReference type="EMBL" id="UWP60801.1"/>
    </source>
</evidence>
<evidence type="ECO:0000256" key="3">
    <source>
        <dbReference type="ARBA" id="ARBA00022801"/>
    </source>
</evidence>
<evidence type="ECO:0000256" key="2">
    <source>
        <dbReference type="ARBA" id="ARBA00022723"/>
    </source>
</evidence>
<dbReference type="SUPFAM" id="SSF88713">
    <property type="entry name" value="Glycoside hydrolase/deacetylase"/>
    <property type="match status" value="1"/>
</dbReference>
<dbReference type="InterPro" id="IPR011682">
    <property type="entry name" value="Glyco_hydro_38_C"/>
</dbReference>
<evidence type="ECO:0000259" key="5">
    <source>
        <dbReference type="SMART" id="SM00872"/>
    </source>
</evidence>
<dbReference type="Pfam" id="PF01074">
    <property type="entry name" value="Glyco_hydro_38N"/>
    <property type="match status" value="1"/>
</dbReference>
<dbReference type="SUPFAM" id="SSF88688">
    <property type="entry name" value="Families 57/38 glycoside transferase middle domain"/>
    <property type="match status" value="1"/>
</dbReference>
<sequence length="1033" mass="118845">MFFTVEKLEARTRQLEAFRYRDMVSLDTMSAMEGHLDKDDVYKTPPEEIRGFELHIGDDFIGRDRYLWMQKVVRLPRAKADCQVAGVFDFGITGEGHNSGFESLLYVNGERYQGVDSNHKDVIFDSLAGQEAKLTFLLWTGLEGGGPKKEQFHKVRRAEIGYLHLPTDEFYYYSKAIYKTLKLLPDTDTEKHQLMAALDHAYRFINWDDDKFYDTIGTALSQLMESLEKMEKHSDVTVNAVGHTHIDVAWLWRLKHTREKAQRSFATVLRLMEEFDDFLFLQTQAQLYQYIKNDAPELYESIKERVKEKKWEVDGAMWVEADCNISSGEALVRQLTEGILFFKEEFGVSCRHLWLPDVFGYSSALPQILKQCNIKTFMTTKISWNQYNAIPHDLFKWRGLDGSEILTYFITTPNEGHSFDRLYSTYNGLLSPRTVIGSWYKFKDKALSNETLISYGYGDGGGGVNRNMLKMRRVMDKLPGLPNVKNSTAGAFFDRLHEKVDTADQYVHTWDGELYFEYHRGTYTSQAANKKFNRKLEFGLFNSEWLSALAFLKGGEYPQRELKQIWRCVLLHQFHDIIPGSSIREVYEDSIAAYEKAAASLREINAPALDMLVNGEDGAFTCLNPCSFWRRDLTPLPVSEEGSFYDSDGQKLPAQRTEGGWLIETKLAPLSARTITFCPDGEADLEPETFAVDLKQGRVETPFYQVAWNEEGYLSYVYDKENEREVLAGTGNVLELYEDKPMNHDNWDIDIYYMQKRETAVLAEEPKLVECGALRCVIRFVHTYNKSVFVREMIVYRDSRRIDFWTKADWHEKDRLLKVSFPLNVRSQKASYDIQFGHVERPTHFNTSWDWARFEVVGHKWGDISEANYGVSILNDCKYGYSAKDSTLKLTMLKSTKFPDTECDMGSHEFTYALLPHSGTVSEGDTIEESVRLNQPVEVAVGRKAEGLGNILNFDSDSICIDAVKKAEQENCIVVRMHECRGGSTRLSLTSDYGIRKYALCNLLEENLAEPVADDTVPVSLKPFELCTVKLWF</sequence>
<feature type="domain" description="Glycoside hydrolase family 38 central" evidence="5">
    <location>
        <begin position="517"/>
        <end position="594"/>
    </location>
</feature>
<dbReference type="InterPro" id="IPR000602">
    <property type="entry name" value="Glyco_hydro_38_N"/>
</dbReference>
<keyword evidence="2" id="KW-0479">Metal-binding</keyword>
<evidence type="ECO:0000256" key="1">
    <source>
        <dbReference type="ARBA" id="ARBA00009792"/>
    </source>
</evidence>
<keyword evidence="3" id="KW-0378">Hydrolase</keyword>
<dbReference type="Gene3D" id="2.70.98.30">
    <property type="entry name" value="Golgi alpha-mannosidase II, domain 4"/>
    <property type="match status" value="1"/>
</dbReference>
<dbReference type="EMBL" id="CP102290">
    <property type="protein sequence ID" value="UWP60801.1"/>
    <property type="molecule type" value="Genomic_DNA"/>
</dbReference>
<dbReference type="Pfam" id="PF17677">
    <property type="entry name" value="Glyco_hydro38C2"/>
    <property type="match status" value="1"/>
</dbReference>
<keyword evidence="4" id="KW-0326">Glycosidase</keyword>
<proteinExistence type="inferred from homology"/>
<dbReference type="InterPro" id="IPR028995">
    <property type="entry name" value="Glyco_hydro_57/38_cen_sf"/>
</dbReference>